<evidence type="ECO:0000313" key="2">
    <source>
        <dbReference type="EMBL" id="PCH33198.1"/>
    </source>
</evidence>
<feature type="compositionally biased region" description="Basic and acidic residues" evidence="1">
    <location>
        <begin position="18"/>
        <end position="27"/>
    </location>
</feature>
<keyword evidence="3" id="KW-1185">Reference proteome</keyword>
<dbReference type="EMBL" id="KB467831">
    <property type="protein sequence ID" value="PCH33198.1"/>
    <property type="molecule type" value="Genomic_DNA"/>
</dbReference>
<name>A0A2H3J6B3_WOLCO</name>
<sequence length="105" mass="10954">MQVATASTHMMHAGGAGDRARQLDGEGRSGGVEGESAIQMGSADGGRGRARGDATSAYKEMVPCDRCFRMEVRGASGQRTADPPSPARPPHDMLARPFKANTALP</sequence>
<accession>A0A2H3J6B3</accession>
<evidence type="ECO:0000256" key="1">
    <source>
        <dbReference type="SAM" id="MobiDB-lite"/>
    </source>
</evidence>
<protein>
    <submittedName>
        <fullName evidence="2">Uncharacterized protein</fullName>
    </submittedName>
</protein>
<feature type="region of interest" description="Disordered" evidence="1">
    <location>
        <begin position="74"/>
        <end position="105"/>
    </location>
</feature>
<reference evidence="2 3" key="1">
    <citation type="journal article" date="2012" name="Science">
        <title>The Paleozoic origin of enzymatic lignin decomposition reconstructed from 31 fungal genomes.</title>
        <authorList>
            <person name="Floudas D."/>
            <person name="Binder M."/>
            <person name="Riley R."/>
            <person name="Barry K."/>
            <person name="Blanchette R.A."/>
            <person name="Henrissat B."/>
            <person name="Martinez A.T."/>
            <person name="Otillar R."/>
            <person name="Spatafora J.W."/>
            <person name="Yadav J.S."/>
            <person name="Aerts A."/>
            <person name="Benoit I."/>
            <person name="Boyd A."/>
            <person name="Carlson A."/>
            <person name="Copeland A."/>
            <person name="Coutinho P.M."/>
            <person name="de Vries R.P."/>
            <person name="Ferreira P."/>
            <person name="Findley K."/>
            <person name="Foster B."/>
            <person name="Gaskell J."/>
            <person name="Glotzer D."/>
            <person name="Gorecki P."/>
            <person name="Heitman J."/>
            <person name="Hesse C."/>
            <person name="Hori C."/>
            <person name="Igarashi K."/>
            <person name="Jurgens J.A."/>
            <person name="Kallen N."/>
            <person name="Kersten P."/>
            <person name="Kohler A."/>
            <person name="Kuees U."/>
            <person name="Kumar T.K.A."/>
            <person name="Kuo A."/>
            <person name="LaButti K."/>
            <person name="Larrondo L.F."/>
            <person name="Lindquist E."/>
            <person name="Ling A."/>
            <person name="Lombard V."/>
            <person name="Lucas S."/>
            <person name="Lundell T."/>
            <person name="Martin R."/>
            <person name="McLaughlin D.J."/>
            <person name="Morgenstern I."/>
            <person name="Morin E."/>
            <person name="Murat C."/>
            <person name="Nagy L.G."/>
            <person name="Nolan M."/>
            <person name="Ohm R.A."/>
            <person name="Patyshakuliyeva A."/>
            <person name="Rokas A."/>
            <person name="Ruiz-Duenas F.J."/>
            <person name="Sabat G."/>
            <person name="Salamov A."/>
            <person name="Samejima M."/>
            <person name="Schmutz J."/>
            <person name="Slot J.C."/>
            <person name="St John F."/>
            <person name="Stenlid J."/>
            <person name="Sun H."/>
            <person name="Sun S."/>
            <person name="Syed K."/>
            <person name="Tsang A."/>
            <person name="Wiebenga A."/>
            <person name="Young D."/>
            <person name="Pisabarro A."/>
            <person name="Eastwood D.C."/>
            <person name="Martin F."/>
            <person name="Cullen D."/>
            <person name="Grigoriev I.V."/>
            <person name="Hibbett D.S."/>
        </authorList>
    </citation>
    <scope>NUCLEOTIDE SEQUENCE [LARGE SCALE GENOMIC DNA]</scope>
    <source>
        <strain evidence="2 3">MD-104</strain>
    </source>
</reference>
<proteinExistence type="predicted"/>
<gene>
    <name evidence="2" type="ORF">WOLCODRAFT_147306</name>
</gene>
<evidence type="ECO:0000313" key="3">
    <source>
        <dbReference type="Proteomes" id="UP000218811"/>
    </source>
</evidence>
<dbReference type="Proteomes" id="UP000218811">
    <property type="component" value="Unassembled WGS sequence"/>
</dbReference>
<organism evidence="2 3">
    <name type="scientific">Wolfiporia cocos (strain MD-104)</name>
    <name type="common">Brown rot fungus</name>
    <dbReference type="NCBI Taxonomy" id="742152"/>
    <lineage>
        <taxon>Eukaryota</taxon>
        <taxon>Fungi</taxon>
        <taxon>Dikarya</taxon>
        <taxon>Basidiomycota</taxon>
        <taxon>Agaricomycotina</taxon>
        <taxon>Agaricomycetes</taxon>
        <taxon>Polyporales</taxon>
        <taxon>Phaeolaceae</taxon>
        <taxon>Wolfiporia</taxon>
    </lineage>
</organism>
<dbReference type="AlphaFoldDB" id="A0A2H3J6B3"/>
<feature type="region of interest" description="Disordered" evidence="1">
    <location>
        <begin position="1"/>
        <end position="54"/>
    </location>
</feature>